<name>A0A0A2TCK6_9BACI</name>
<dbReference type="PROSITE" id="PS51350">
    <property type="entry name" value="PTS_HPR_DOM"/>
    <property type="match status" value="1"/>
</dbReference>
<evidence type="ECO:0000256" key="1">
    <source>
        <dbReference type="ARBA" id="ARBA00004496"/>
    </source>
</evidence>
<dbReference type="GO" id="GO:0005737">
    <property type="term" value="C:cytoplasm"/>
    <property type="evidence" value="ECO:0007669"/>
    <property type="project" value="UniProtKB-SubCell"/>
</dbReference>
<dbReference type="eggNOG" id="ENOG5034A67">
    <property type="taxonomic scope" value="Bacteria"/>
</dbReference>
<reference evidence="5 6" key="1">
    <citation type="journal article" date="2015" name="Stand. Genomic Sci.">
        <title>High quality draft genome sequence of the moderately halophilic bacterium Pontibacillus yanchengensis Y32(T) and comparison among Pontibacillus genomes.</title>
        <authorList>
            <person name="Huang J."/>
            <person name="Qiao Z.X."/>
            <person name="Tang J.W."/>
            <person name="Wang G."/>
        </authorList>
    </citation>
    <scope>NUCLEOTIDE SEQUENCE [LARGE SCALE GENOMIC DNA]</scope>
    <source>
        <strain evidence="5 6">Y32</strain>
    </source>
</reference>
<dbReference type="EMBL" id="AVBF01000036">
    <property type="protein sequence ID" value="KGP72158.1"/>
    <property type="molecule type" value="Genomic_DNA"/>
</dbReference>
<dbReference type="PANTHER" id="PTHR33705">
    <property type="entry name" value="PHOSPHOCARRIER PROTEIN HPR"/>
    <property type="match status" value="1"/>
</dbReference>
<dbReference type="InterPro" id="IPR000032">
    <property type="entry name" value="HPr-like"/>
</dbReference>
<dbReference type="Gene3D" id="3.30.1340.10">
    <property type="entry name" value="HPr-like"/>
    <property type="match status" value="1"/>
</dbReference>
<dbReference type="Pfam" id="PF00381">
    <property type="entry name" value="PTS-HPr"/>
    <property type="match status" value="1"/>
</dbReference>
<dbReference type="InterPro" id="IPR035895">
    <property type="entry name" value="HPr-like_sf"/>
</dbReference>
<evidence type="ECO:0000313" key="5">
    <source>
        <dbReference type="EMBL" id="KGP72158.1"/>
    </source>
</evidence>
<evidence type="ECO:0000259" key="4">
    <source>
        <dbReference type="PROSITE" id="PS51350"/>
    </source>
</evidence>
<comment type="subcellular location">
    <subcellularLocation>
        <location evidence="1">Cytoplasm</location>
    </subcellularLocation>
</comment>
<gene>
    <name evidence="5" type="ORF">N782_13605</name>
</gene>
<comment type="caution">
    <text evidence="5">The sequence shown here is derived from an EMBL/GenBank/DDBJ whole genome shotgun (WGS) entry which is preliminary data.</text>
</comment>
<dbReference type="AlphaFoldDB" id="A0A0A2TCK6"/>
<protein>
    <submittedName>
        <fullName evidence="5">PTS sorbose transporter subunit IIC</fullName>
    </submittedName>
</protein>
<accession>A0A0A2TCK6</accession>
<dbReference type="Proteomes" id="UP000030147">
    <property type="component" value="Unassembled WGS sequence"/>
</dbReference>
<dbReference type="SUPFAM" id="SSF55594">
    <property type="entry name" value="HPr-like"/>
    <property type="match status" value="1"/>
</dbReference>
<dbReference type="PRINTS" id="PR00107">
    <property type="entry name" value="PHOSPHOCPHPR"/>
</dbReference>
<dbReference type="STRING" id="1385514.N782_13605"/>
<dbReference type="PANTHER" id="PTHR33705:SF2">
    <property type="entry name" value="PHOSPHOCARRIER PROTEIN NPR"/>
    <property type="match status" value="1"/>
</dbReference>
<evidence type="ECO:0000256" key="2">
    <source>
        <dbReference type="ARBA" id="ARBA00022490"/>
    </source>
</evidence>
<dbReference type="OrthoDB" id="2051287at2"/>
<dbReference type="RefSeq" id="WP_036820718.1">
    <property type="nucleotide sequence ID" value="NZ_AVBF01000036.1"/>
</dbReference>
<dbReference type="InterPro" id="IPR050399">
    <property type="entry name" value="HPr"/>
</dbReference>
<keyword evidence="6" id="KW-1185">Reference proteome</keyword>
<dbReference type="GO" id="GO:0009401">
    <property type="term" value="P:phosphoenolpyruvate-dependent sugar phosphotransferase system"/>
    <property type="evidence" value="ECO:0007669"/>
    <property type="project" value="UniProtKB-KW"/>
</dbReference>
<keyword evidence="2" id="KW-0963">Cytoplasm</keyword>
<sequence>MELTVQKPIFAESASNFVNKMSEFPDTILVKKEQWVVDAKSLLGVLAVSLQPGQQITVEVQGDNEESIRQALIDTGLFTSAS</sequence>
<evidence type="ECO:0000256" key="3">
    <source>
        <dbReference type="ARBA" id="ARBA00022683"/>
    </source>
</evidence>
<organism evidence="5 6">
    <name type="scientific">Pontibacillus yanchengensis Y32</name>
    <dbReference type="NCBI Taxonomy" id="1385514"/>
    <lineage>
        <taxon>Bacteria</taxon>
        <taxon>Bacillati</taxon>
        <taxon>Bacillota</taxon>
        <taxon>Bacilli</taxon>
        <taxon>Bacillales</taxon>
        <taxon>Bacillaceae</taxon>
        <taxon>Pontibacillus</taxon>
    </lineage>
</organism>
<keyword evidence="3" id="KW-0598">Phosphotransferase system</keyword>
<evidence type="ECO:0000313" key="6">
    <source>
        <dbReference type="Proteomes" id="UP000030147"/>
    </source>
</evidence>
<proteinExistence type="predicted"/>
<feature type="domain" description="HPr" evidence="4">
    <location>
        <begin position="1"/>
        <end position="82"/>
    </location>
</feature>